<evidence type="ECO:0000256" key="8">
    <source>
        <dbReference type="ARBA" id="ARBA00023128"/>
    </source>
</evidence>
<dbReference type="GO" id="GO:0003735">
    <property type="term" value="F:structural constituent of ribosome"/>
    <property type="evidence" value="ECO:0007669"/>
    <property type="project" value="TreeGrafter"/>
</dbReference>
<dbReference type="GO" id="GO:0008168">
    <property type="term" value="F:methyltransferase activity"/>
    <property type="evidence" value="ECO:0007669"/>
    <property type="project" value="InterPro"/>
</dbReference>
<proteinExistence type="inferred from homology"/>
<dbReference type="SUPFAM" id="SSF53335">
    <property type="entry name" value="S-adenosyl-L-methionine-dependent methyltransferases"/>
    <property type="match status" value="1"/>
</dbReference>
<keyword evidence="7" id="KW-0411">Iron-sulfur</keyword>
<dbReference type="OrthoDB" id="421327at2759"/>
<comment type="subcellular location">
    <subcellularLocation>
        <location evidence="1">Mitochondrion matrix</location>
    </subcellularLocation>
</comment>
<evidence type="ECO:0000256" key="12">
    <source>
        <dbReference type="ARBA" id="ARBA00069745"/>
    </source>
</evidence>
<accession>A0A9Q1DFJ1</accession>
<reference evidence="14" key="1">
    <citation type="journal article" date="2023" name="Science">
        <title>Genome structures resolve the early diversification of teleost fishes.</title>
        <authorList>
            <person name="Parey E."/>
            <person name="Louis A."/>
            <person name="Montfort J."/>
            <person name="Bouchez O."/>
            <person name="Roques C."/>
            <person name="Iampietro C."/>
            <person name="Lluch J."/>
            <person name="Castinel A."/>
            <person name="Donnadieu C."/>
            <person name="Desvignes T."/>
            <person name="Floi Bucao C."/>
            <person name="Jouanno E."/>
            <person name="Wen M."/>
            <person name="Mejri S."/>
            <person name="Dirks R."/>
            <person name="Jansen H."/>
            <person name="Henkel C."/>
            <person name="Chen W.J."/>
            <person name="Zahm M."/>
            <person name="Cabau C."/>
            <person name="Klopp C."/>
            <person name="Thompson A.W."/>
            <person name="Robinson-Rechavi M."/>
            <person name="Braasch I."/>
            <person name="Lecointre G."/>
            <person name="Bobe J."/>
            <person name="Postlethwait J.H."/>
            <person name="Berthelot C."/>
            <person name="Roest Crollius H."/>
            <person name="Guiguen Y."/>
        </authorList>
    </citation>
    <scope>NUCLEOTIDE SEQUENCE</scope>
    <source>
        <strain evidence="14">Concon-B</strain>
    </source>
</reference>
<organism evidence="14 15">
    <name type="scientific">Conger conger</name>
    <name type="common">Conger eel</name>
    <name type="synonym">Muraena conger</name>
    <dbReference type="NCBI Taxonomy" id="82655"/>
    <lineage>
        <taxon>Eukaryota</taxon>
        <taxon>Metazoa</taxon>
        <taxon>Chordata</taxon>
        <taxon>Craniata</taxon>
        <taxon>Vertebrata</taxon>
        <taxon>Euteleostomi</taxon>
        <taxon>Actinopterygii</taxon>
        <taxon>Neopterygii</taxon>
        <taxon>Teleostei</taxon>
        <taxon>Anguilliformes</taxon>
        <taxon>Congridae</taxon>
        <taxon>Conger</taxon>
    </lineage>
</organism>
<dbReference type="GO" id="GO:0042274">
    <property type="term" value="P:ribosomal small subunit biogenesis"/>
    <property type="evidence" value="ECO:0007669"/>
    <property type="project" value="UniProtKB-ARBA"/>
</dbReference>
<keyword evidence="6" id="KW-0408">Iron</keyword>
<dbReference type="PANTHER" id="PTHR13184">
    <property type="entry name" value="37S RIBOSOMAL PROTEIN S22"/>
    <property type="match status" value="1"/>
</dbReference>
<dbReference type="GO" id="GO:0051539">
    <property type="term" value="F:4 iron, 4 sulfur cluster binding"/>
    <property type="evidence" value="ECO:0007669"/>
    <property type="project" value="UniProtKB-KW"/>
</dbReference>
<comment type="similarity">
    <text evidence="10">Belongs to the methyltransferase superfamily. Rsm22 family.</text>
</comment>
<dbReference type="Gene3D" id="3.40.50.150">
    <property type="entry name" value="Vaccinia Virus protein VP39"/>
    <property type="match status" value="1"/>
</dbReference>
<keyword evidence="8" id="KW-0496">Mitochondrion</keyword>
<dbReference type="AlphaFoldDB" id="A0A9Q1DFJ1"/>
<evidence type="ECO:0000256" key="4">
    <source>
        <dbReference type="ARBA" id="ARBA00022723"/>
    </source>
</evidence>
<comment type="subunit">
    <text evidence="11">Associates with the mitochondrial ribosome (mitoribosome).</text>
</comment>
<keyword evidence="15" id="KW-1185">Reference proteome</keyword>
<evidence type="ECO:0000256" key="9">
    <source>
        <dbReference type="ARBA" id="ARBA00045681"/>
    </source>
</evidence>
<name>A0A9Q1DFJ1_CONCO</name>
<evidence type="ECO:0000256" key="5">
    <source>
        <dbReference type="ARBA" id="ARBA00022946"/>
    </source>
</evidence>
<evidence type="ECO:0000256" key="3">
    <source>
        <dbReference type="ARBA" id="ARBA00022691"/>
    </source>
</evidence>
<dbReference type="GO" id="GO:0006412">
    <property type="term" value="P:translation"/>
    <property type="evidence" value="ECO:0007669"/>
    <property type="project" value="InterPro"/>
</dbReference>
<gene>
    <name evidence="14" type="ORF">COCON_G00137530</name>
</gene>
<dbReference type="InterPro" id="IPR015324">
    <property type="entry name" value="Ribosomal_Rsm22-like"/>
</dbReference>
<comment type="caution">
    <text evidence="14">The sequence shown here is derived from an EMBL/GenBank/DDBJ whole genome shotgun (WGS) entry which is preliminary data.</text>
</comment>
<dbReference type="FunFam" id="3.40.50.150:FF:000196">
    <property type="entry name" value="methyltransferase-like protein 17, mitochondrial"/>
    <property type="match status" value="1"/>
</dbReference>
<dbReference type="Pfam" id="PF09243">
    <property type="entry name" value="Rsm22"/>
    <property type="match status" value="1"/>
</dbReference>
<keyword evidence="5" id="KW-0809">Transit peptide</keyword>
<keyword evidence="2" id="KW-0004">4Fe-4S</keyword>
<keyword evidence="3" id="KW-0949">S-adenosyl-L-methionine</keyword>
<comment type="function">
    <text evidence="9">Mitochondrial ribosome (mitoribosome) assembly factor. Binds at the interface of the head and body domains of the mitochondrial small ribosomal subunit (mt-SSU), occluding the mRNA channel and preventing compaction of the head domain towards the body. Probable inactive methyltransferase: retains the characteristic folding and ability to bind S-adenosyl-L-methionine, but it probably lost its methyltransferase activity.</text>
</comment>
<protein>
    <recommendedName>
        <fullName evidence="12">Ribosome assembly protein METTL17, mitochondrial</fullName>
    </recommendedName>
    <alternativeName>
        <fullName evidence="13">Methyltransferase-like protein 17</fullName>
    </alternativeName>
</protein>
<sequence length="458" mass="51832">MAALCSRRCFYVVRQPHIILRINNRWQSAVASPQMQDFLNGAPHRKHPGVTALKSVSLPEELQRAALTVIHEAAVKQLAEKAHRLTNFLWSRQRQPEDLALRKKAMALEKTFWEKEKESGRDGDPYLLKTEIQKMVLSELKKTTYHWTPLRYSDDVAMVYLAARVAGGYAAVRRVLNEIKKRDPSFSPRSLLDFGSGVGTVLWAAHTLWGDSLGEAVCVDSSGAMNSLAERLLRGGSETGDPMIKQAYFRQFLPVTPKVQFDLVVSAFSLSELPTLKERKDTIHTLWRKTQSYLVLVENGTKDGHQILMEARDTLLTEEDKVTFDSRRASVFAPCPHQLTCPKLKLHTQLPCNFPQPYQPLPLRGSGDRDIEKFSYLVLARAGQGAGQEAGSDWARLTGPVLRRSRHIHCDLCFSDGELRRVIVTAHRHGRDLYRCARRSHWGDRLPIILQEDPAPAE</sequence>
<dbReference type="GO" id="GO:0005763">
    <property type="term" value="C:mitochondrial small ribosomal subunit"/>
    <property type="evidence" value="ECO:0007669"/>
    <property type="project" value="TreeGrafter"/>
</dbReference>
<evidence type="ECO:0000256" key="10">
    <source>
        <dbReference type="ARBA" id="ARBA00060800"/>
    </source>
</evidence>
<evidence type="ECO:0000313" key="15">
    <source>
        <dbReference type="Proteomes" id="UP001152803"/>
    </source>
</evidence>
<dbReference type="PANTHER" id="PTHR13184:SF5">
    <property type="entry name" value="METHYLTRANSFERASE-LIKE PROTEIN 17, MITOCHONDRIAL"/>
    <property type="match status" value="1"/>
</dbReference>
<evidence type="ECO:0000256" key="6">
    <source>
        <dbReference type="ARBA" id="ARBA00023004"/>
    </source>
</evidence>
<dbReference type="InterPro" id="IPR052571">
    <property type="entry name" value="Mt_RNA_Methyltransferase"/>
</dbReference>
<dbReference type="Proteomes" id="UP001152803">
    <property type="component" value="Unassembled WGS sequence"/>
</dbReference>
<dbReference type="GO" id="GO:0046872">
    <property type="term" value="F:metal ion binding"/>
    <property type="evidence" value="ECO:0007669"/>
    <property type="project" value="UniProtKB-KW"/>
</dbReference>
<dbReference type="InterPro" id="IPR029063">
    <property type="entry name" value="SAM-dependent_MTases_sf"/>
</dbReference>
<keyword evidence="4" id="KW-0479">Metal-binding</keyword>
<evidence type="ECO:0000256" key="13">
    <source>
        <dbReference type="ARBA" id="ARBA00081511"/>
    </source>
</evidence>
<dbReference type="EMBL" id="JAFJMO010000009">
    <property type="protein sequence ID" value="KAJ8268581.1"/>
    <property type="molecule type" value="Genomic_DNA"/>
</dbReference>
<evidence type="ECO:0000313" key="14">
    <source>
        <dbReference type="EMBL" id="KAJ8268581.1"/>
    </source>
</evidence>
<evidence type="ECO:0000256" key="2">
    <source>
        <dbReference type="ARBA" id="ARBA00022485"/>
    </source>
</evidence>
<evidence type="ECO:0000256" key="11">
    <source>
        <dbReference type="ARBA" id="ARBA00062800"/>
    </source>
</evidence>
<evidence type="ECO:0000256" key="7">
    <source>
        <dbReference type="ARBA" id="ARBA00023014"/>
    </source>
</evidence>
<evidence type="ECO:0000256" key="1">
    <source>
        <dbReference type="ARBA" id="ARBA00004305"/>
    </source>
</evidence>